<reference evidence="3 4" key="1">
    <citation type="submission" date="2019-05" db="EMBL/GenBank/DDBJ databases">
        <title>Another draft genome of Portunus trituberculatus and its Hox gene families provides insights of decapod evolution.</title>
        <authorList>
            <person name="Jeong J.-H."/>
            <person name="Song I."/>
            <person name="Kim S."/>
            <person name="Choi T."/>
            <person name="Kim D."/>
            <person name="Ryu S."/>
            <person name="Kim W."/>
        </authorList>
    </citation>
    <scope>NUCLEOTIDE SEQUENCE [LARGE SCALE GENOMIC DNA]</scope>
    <source>
        <tissue evidence="3">Muscle</tissue>
    </source>
</reference>
<feature type="region of interest" description="Disordered" evidence="1">
    <location>
        <begin position="25"/>
        <end position="44"/>
    </location>
</feature>
<proteinExistence type="predicted"/>
<dbReference type="AlphaFoldDB" id="A0A5B7IMM8"/>
<feature type="transmembrane region" description="Helical" evidence="2">
    <location>
        <begin position="58"/>
        <end position="78"/>
    </location>
</feature>
<protein>
    <submittedName>
        <fullName evidence="3">Uncharacterized protein</fullName>
    </submittedName>
</protein>
<evidence type="ECO:0000256" key="2">
    <source>
        <dbReference type="SAM" id="Phobius"/>
    </source>
</evidence>
<keyword evidence="2" id="KW-1133">Transmembrane helix</keyword>
<dbReference type="Proteomes" id="UP000324222">
    <property type="component" value="Unassembled WGS sequence"/>
</dbReference>
<keyword evidence="4" id="KW-1185">Reference proteome</keyword>
<evidence type="ECO:0000313" key="3">
    <source>
        <dbReference type="EMBL" id="MPC86751.1"/>
    </source>
</evidence>
<name>A0A5B7IMM8_PORTR</name>
<dbReference type="EMBL" id="VSRR010072400">
    <property type="protein sequence ID" value="MPC86751.1"/>
    <property type="molecule type" value="Genomic_DNA"/>
</dbReference>
<comment type="caution">
    <text evidence="3">The sequence shown here is derived from an EMBL/GenBank/DDBJ whole genome shotgun (WGS) entry which is preliminary data.</text>
</comment>
<feature type="transmembrane region" description="Helical" evidence="2">
    <location>
        <begin position="84"/>
        <end position="102"/>
    </location>
</feature>
<organism evidence="3 4">
    <name type="scientific">Portunus trituberculatus</name>
    <name type="common">Swimming crab</name>
    <name type="synonym">Neptunus trituberculatus</name>
    <dbReference type="NCBI Taxonomy" id="210409"/>
    <lineage>
        <taxon>Eukaryota</taxon>
        <taxon>Metazoa</taxon>
        <taxon>Ecdysozoa</taxon>
        <taxon>Arthropoda</taxon>
        <taxon>Crustacea</taxon>
        <taxon>Multicrustacea</taxon>
        <taxon>Malacostraca</taxon>
        <taxon>Eumalacostraca</taxon>
        <taxon>Eucarida</taxon>
        <taxon>Decapoda</taxon>
        <taxon>Pleocyemata</taxon>
        <taxon>Brachyura</taxon>
        <taxon>Eubrachyura</taxon>
        <taxon>Portunoidea</taxon>
        <taxon>Portunidae</taxon>
        <taxon>Portuninae</taxon>
        <taxon>Portunus</taxon>
    </lineage>
</organism>
<keyword evidence="2" id="KW-0472">Membrane</keyword>
<sequence>MNKKARCSIPKQALAHSGEQLPTQTLQTPHRINSSSSNSSNLHATARQSPHLLVTSRLSSQLSAVLVVVVVVVVVVVKSVHGEAYNVSVQEVYVVVVVVLVLERSKVRVRAGVSGGCCCCCHWGHKGRQFQDLQEGHSEEPSECTPAREETQGGGKRVVLVVVVM</sequence>
<evidence type="ECO:0000256" key="1">
    <source>
        <dbReference type="SAM" id="MobiDB-lite"/>
    </source>
</evidence>
<evidence type="ECO:0000313" key="4">
    <source>
        <dbReference type="Proteomes" id="UP000324222"/>
    </source>
</evidence>
<gene>
    <name evidence="3" type="ORF">E2C01_081587</name>
</gene>
<accession>A0A5B7IMM8</accession>
<keyword evidence="2" id="KW-0812">Transmembrane</keyword>